<protein>
    <submittedName>
        <fullName evidence="2">Acetyltransferase, GNAT family</fullName>
    </submittedName>
</protein>
<gene>
    <name evidence="2" type="ORF">MC7420_8001</name>
</gene>
<dbReference type="eggNOG" id="COG0454">
    <property type="taxonomic scope" value="Bacteria"/>
</dbReference>
<reference evidence="2 3" key="1">
    <citation type="submission" date="2008-07" db="EMBL/GenBank/DDBJ databases">
        <authorList>
            <person name="Tandeau de Marsac N."/>
            <person name="Ferriera S."/>
            <person name="Johnson J."/>
            <person name="Kravitz S."/>
            <person name="Beeson K."/>
            <person name="Sutton G."/>
            <person name="Rogers Y.-H."/>
            <person name="Friedman R."/>
            <person name="Frazier M."/>
            <person name="Venter J.C."/>
        </authorList>
    </citation>
    <scope>NUCLEOTIDE SEQUENCE [LARGE SCALE GENOMIC DNA]</scope>
    <source>
        <strain evidence="2 3">PCC 7420</strain>
    </source>
</reference>
<dbReference type="AlphaFoldDB" id="B4VJG8"/>
<feature type="domain" description="N-acetyltransferase" evidence="1">
    <location>
        <begin position="1"/>
        <end position="149"/>
    </location>
</feature>
<dbReference type="RefSeq" id="WP_006098697.1">
    <property type="nucleotide sequence ID" value="NZ_DS989842.1"/>
</dbReference>
<dbReference type="InterPro" id="IPR000182">
    <property type="entry name" value="GNAT_dom"/>
</dbReference>
<dbReference type="SUPFAM" id="SSF55729">
    <property type="entry name" value="Acyl-CoA N-acyltransferases (Nat)"/>
    <property type="match status" value="1"/>
</dbReference>
<keyword evidence="3" id="KW-1185">Reference proteome</keyword>
<dbReference type="InterPro" id="IPR052564">
    <property type="entry name" value="N-acetyltrans/Recomb-assoc"/>
</dbReference>
<dbReference type="PROSITE" id="PS51186">
    <property type="entry name" value="GNAT"/>
    <property type="match status" value="1"/>
</dbReference>
<evidence type="ECO:0000313" key="2">
    <source>
        <dbReference type="EMBL" id="EDX78263.1"/>
    </source>
</evidence>
<dbReference type="InterPro" id="IPR016181">
    <property type="entry name" value="Acyl_CoA_acyltransferase"/>
</dbReference>
<proteinExistence type="predicted"/>
<organism evidence="2 3">
    <name type="scientific">Coleofasciculus chthonoplastes PCC 7420</name>
    <dbReference type="NCBI Taxonomy" id="118168"/>
    <lineage>
        <taxon>Bacteria</taxon>
        <taxon>Bacillati</taxon>
        <taxon>Cyanobacteriota</taxon>
        <taxon>Cyanophyceae</taxon>
        <taxon>Coleofasciculales</taxon>
        <taxon>Coleofasciculaceae</taxon>
        <taxon>Coleofasciculus</taxon>
    </lineage>
</organism>
<dbReference type="Pfam" id="PF13673">
    <property type="entry name" value="Acetyltransf_10"/>
    <property type="match status" value="1"/>
</dbReference>
<dbReference type="CDD" id="cd04301">
    <property type="entry name" value="NAT_SF"/>
    <property type="match status" value="1"/>
</dbReference>
<dbReference type="Gene3D" id="3.40.630.30">
    <property type="match status" value="1"/>
</dbReference>
<dbReference type="OrthoDB" id="424368at2"/>
<evidence type="ECO:0000259" key="1">
    <source>
        <dbReference type="PROSITE" id="PS51186"/>
    </source>
</evidence>
<dbReference type="HOGENOM" id="CLU_087351_0_3_3"/>
<name>B4VJG8_9CYAN</name>
<dbReference type="PANTHER" id="PTHR43451:SF1">
    <property type="entry name" value="ACETYLTRANSFERASE"/>
    <property type="match status" value="1"/>
</dbReference>
<evidence type="ECO:0000313" key="3">
    <source>
        <dbReference type="Proteomes" id="UP000003835"/>
    </source>
</evidence>
<dbReference type="GO" id="GO:0016747">
    <property type="term" value="F:acyltransferase activity, transferring groups other than amino-acyl groups"/>
    <property type="evidence" value="ECO:0007669"/>
    <property type="project" value="InterPro"/>
</dbReference>
<dbReference type="Proteomes" id="UP000003835">
    <property type="component" value="Unassembled WGS sequence"/>
</dbReference>
<dbReference type="STRING" id="118168.MC7420_8001"/>
<dbReference type="EMBL" id="DS989842">
    <property type="protein sequence ID" value="EDX78263.1"/>
    <property type="molecule type" value="Genomic_DNA"/>
</dbReference>
<keyword evidence="2" id="KW-0808">Transferase</keyword>
<sequence length="156" mass="17858">MRIRIAQASDSPELAKLYQETVLAIAPQFYSDAQTHSWASFAEDTAGFREFILSGTTFVAVDETGILGFAGIADDGHILSAYVRRDRIHQGIGSRLMDILLDYAKRHRIQRLYAEASEFSLGLFKRFGFQVYDREIVERQGVEFQRYLVERFTLIP</sequence>
<dbReference type="PANTHER" id="PTHR43451">
    <property type="entry name" value="ACETYLTRANSFERASE (GNAT) FAMILY PROTEIN"/>
    <property type="match status" value="1"/>
</dbReference>
<accession>B4VJG8</accession>